<dbReference type="InterPro" id="IPR054189">
    <property type="entry name" value="DUF6894"/>
</dbReference>
<reference evidence="2 3" key="1">
    <citation type="submission" date="2019-06" db="EMBL/GenBank/DDBJ databases">
        <title>Genomic Encyclopedia of Type Strains, Phase IV (KMG-V): Genome sequencing to study the core and pangenomes of soil and plant-associated prokaryotes.</title>
        <authorList>
            <person name="Whitman W."/>
        </authorList>
    </citation>
    <scope>NUCLEOTIDE SEQUENCE [LARGE SCALE GENOMIC DNA]</scope>
    <source>
        <strain evidence="2 3">BR 10556</strain>
    </source>
</reference>
<gene>
    <name evidence="2" type="ORF">FBZ95_101295</name>
</gene>
<protein>
    <recommendedName>
        <fullName evidence="1">DUF6894 domain-containing protein</fullName>
    </recommendedName>
</protein>
<evidence type="ECO:0000313" key="2">
    <source>
        <dbReference type="EMBL" id="TWB83856.1"/>
    </source>
</evidence>
<comment type="caution">
    <text evidence="2">The sequence shown here is derived from an EMBL/GenBank/DDBJ whole genome shotgun (WGS) entry which is preliminary data.</text>
</comment>
<evidence type="ECO:0000313" key="3">
    <source>
        <dbReference type="Proteomes" id="UP000315914"/>
    </source>
</evidence>
<accession>A0A560KKW8</accession>
<proteinExistence type="predicted"/>
<organism evidence="2 3">
    <name type="scientific">Bradyrhizobium sacchari</name>
    <dbReference type="NCBI Taxonomy" id="1399419"/>
    <lineage>
        <taxon>Bacteria</taxon>
        <taxon>Pseudomonadati</taxon>
        <taxon>Pseudomonadota</taxon>
        <taxon>Alphaproteobacteria</taxon>
        <taxon>Hyphomicrobiales</taxon>
        <taxon>Nitrobacteraceae</taxon>
        <taxon>Bradyrhizobium</taxon>
    </lineage>
</organism>
<dbReference type="RefSeq" id="WP_245326968.1">
    <property type="nucleotide sequence ID" value="NZ_LWIG01000033.1"/>
</dbReference>
<dbReference type="Proteomes" id="UP000315914">
    <property type="component" value="Unassembled WGS sequence"/>
</dbReference>
<keyword evidence="3" id="KW-1185">Reference proteome</keyword>
<evidence type="ECO:0000259" key="1">
    <source>
        <dbReference type="Pfam" id="PF21834"/>
    </source>
</evidence>
<feature type="domain" description="DUF6894" evidence="1">
    <location>
        <begin position="13"/>
        <end position="76"/>
    </location>
</feature>
<dbReference type="EMBL" id="VITW01000001">
    <property type="protein sequence ID" value="TWB83856.1"/>
    <property type="molecule type" value="Genomic_DNA"/>
</dbReference>
<dbReference type="Pfam" id="PF21834">
    <property type="entry name" value="DUF6894"/>
    <property type="match status" value="1"/>
</dbReference>
<dbReference type="AlphaFoldDB" id="A0A560KKW8"/>
<sequence length="84" mass="9168">MLGTKDEVFAVRRYYFPIINNGQLQAGDAGEMFESADLAMQYGARVARDIGSDPEYDPVNSTVVMVVDGAGTEIARHLISERGN</sequence>
<name>A0A560KKW8_9BRAD</name>